<evidence type="ECO:0000313" key="1">
    <source>
        <dbReference type="EMBL" id="KAH3787496.1"/>
    </source>
</evidence>
<sequence>MREWFDIERSCLYILFLADPCKETDKIVGRAGSRQCRGVLNLLQKTNKPASLCRLLYWVIVTFIIH</sequence>
<organism evidence="1 2">
    <name type="scientific">Dreissena polymorpha</name>
    <name type="common">Zebra mussel</name>
    <name type="synonym">Mytilus polymorpha</name>
    <dbReference type="NCBI Taxonomy" id="45954"/>
    <lineage>
        <taxon>Eukaryota</taxon>
        <taxon>Metazoa</taxon>
        <taxon>Spiralia</taxon>
        <taxon>Lophotrochozoa</taxon>
        <taxon>Mollusca</taxon>
        <taxon>Bivalvia</taxon>
        <taxon>Autobranchia</taxon>
        <taxon>Heteroconchia</taxon>
        <taxon>Euheterodonta</taxon>
        <taxon>Imparidentia</taxon>
        <taxon>Neoheterodontei</taxon>
        <taxon>Myida</taxon>
        <taxon>Dreissenoidea</taxon>
        <taxon>Dreissenidae</taxon>
        <taxon>Dreissena</taxon>
    </lineage>
</organism>
<reference evidence="1" key="1">
    <citation type="journal article" date="2019" name="bioRxiv">
        <title>The Genome of the Zebra Mussel, Dreissena polymorpha: A Resource for Invasive Species Research.</title>
        <authorList>
            <person name="McCartney M.A."/>
            <person name="Auch B."/>
            <person name="Kono T."/>
            <person name="Mallez S."/>
            <person name="Zhang Y."/>
            <person name="Obille A."/>
            <person name="Becker A."/>
            <person name="Abrahante J.E."/>
            <person name="Garbe J."/>
            <person name="Badalamenti J.P."/>
            <person name="Herman A."/>
            <person name="Mangelson H."/>
            <person name="Liachko I."/>
            <person name="Sullivan S."/>
            <person name="Sone E.D."/>
            <person name="Koren S."/>
            <person name="Silverstein K.A.T."/>
            <person name="Beckman K.B."/>
            <person name="Gohl D.M."/>
        </authorList>
    </citation>
    <scope>NUCLEOTIDE SEQUENCE</scope>
    <source>
        <strain evidence="1">Duluth1</strain>
        <tissue evidence="1">Whole animal</tissue>
    </source>
</reference>
<comment type="caution">
    <text evidence="1">The sequence shown here is derived from an EMBL/GenBank/DDBJ whole genome shotgun (WGS) entry which is preliminary data.</text>
</comment>
<dbReference type="EMBL" id="JAIWYP010000008">
    <property type="protein sequence ID" value="KAH3787496.1"/>
    <property type="molecule type" value="Genomic_DNA"/>
</dbReference>
<evidence type="ECO:0000313" key="2">
    <source>
        <dbReference type="Proteomes" id="UP000828390"/>
    </source>
</evidence>
<gene>
    <name evidence="1" type="ORF">DPMN_165620</name>
</gene>
<keyword evidence="2" id="KW-1185">Reference proteome</keyword>
<protein>
    <submittedName>
        <fullName evidence="1">Uncharacterized protein</fullName>
    </submittedName>
</protein>
<reference evidence="1" key="2">
    <citation type="submission" date="2020-11" db="EMBL/GenBank/DDBJ databases">
        <authorList>
            <person name="McCartney M.A."/>
            <person name="Auch B."/>
            <person name="Kono T."/>
            <person name="Mallez S."/>
            <person name="Becker A."/>
            <person name="Gohl D.M."/>
            <person name="Silverstein K.A.T."/>
            <person name="Koren S."/>
            <person name="Bechman K.B."/>
            <person name="Herman A."/>
            <person name="Abrahante J.E."/>
            <person name="Garbe J."/>
        </authorList>
    </citation>
    <scope>NUCLEOTIDE SEQUENCE</scope>
    <source>
        <strain evidence="1">Duluth1</strain>
        <tissue evidence="1">Whole animal</tissue>
    </source>
</reference>
<dbReference type="Proteomes" id="UP000828390">
    <property type="component" value="Unassembled WGS sequence"/>
</dbReference>
<name>A0A9D4F010_DREPO</name>
<proteinExistence type="predicted"/>
<accession>A0A9D4F010</accession>
<dbReference type="AlphaFoldDB" id="A0A9D4F010"/>